<dbReference type="GO" id="GO:0022857">
    <property type="term" value="F:transmembrane transporter activity"/>
    <property type="evidence" value="ECO:0007669"/>
    <property type="project" value="InterPro"/>
</dbReference>
<gene>
    <name evidence="10" type="ORF">BIV57_17455</name>
</gene>
<proteinExistence type="predicted"/>
<feature type="transmembrane region" description="Helical" evidence="8">
    <location>
        <begin position="139"/>
        <end position="156"/>
    </location>
</feature>
<feature type="transmembrane region" description="Helical" evidence="8">
    <location>
        <begin position="405"/>
        <end position="428"/>
    </location>
</feature>
<feature type="compositionally biased region" description="Low complexity" evidence="7">
    <location>
        <begin position="13"/>
        <end position="35"/>
    </location>
</feature>
<feature type="transmembrane region" description="Helical" evidence="8">
    <location>
        <begin position="47"/>
        <end position="67"/>
    </location>
</feature>
<feature type="transmembrane region" description="Helical" evidence="8">
    <location>
        <begin position="291"/>
        <end position="310"/>
    </location>
</feature>
<keyword evidence="11" id="KW-1185">Reference proteome</keyword>
<organism evidence="10 11">
    <name type="scientific">Mangrovactinospora gilvigrisea</name>
    <dbReference type="NCBI Taxonomy" id="1428644"/>
    <lineage>
        <taxon>Bacteria</taxon>
        <taxon>Bacillati</taxon>
        <taxon>Actinomycetota</taxon>
        <taxon>Actinomycetes</taxon>
        <taxon>Kitasatosporales</taxon>
        <taxon>Streptomycetaceae</taxon>
        <taxon>Mangrovactinospora</taxon>
    </lineage>
</organism>
<comment type="subcellular location">
    <subcellularLocation>
        <location evidence="1">Cell membrane</location>
        <topology evidence="1">Multi-pass membrane protein</topology>
    </subcellularLocation>
</comment>
<keyword evidence="2" id="KW-0813">Transport</keyword>
<keyword evidence="3" id="KW-1003">Cell membrane</keyword>
<evidence type="ECO:0000313" key="11">
    <source>
        <dbReference type="Proteomes" id="UP000243342"/>
    </source>
</evidence>
<dbReference type="PANTHER" id="PTHR23513">
    <property type="entry name" value="INTEGRAL MEMBRANE EFFLUX PROTEIN-RELATED"/>
    <property type="match status" value="1"/>
</dbReference>
<dbReference type="SUPFAM" id="SSF103473">
    <property type="entry name" value="MFS general substrate transporter"/>
    <property type="match status" value="1"/>
</dbReference>
<dbReference type="STRING" id="1428644.BIV57_17455"/>
<accession>A0A1J7BRY1</accession>
<feature type="transmembrane region" description="Helical" evidence="8">
    <location>
        <begin position="255"/>
        <end position="279"/>
    </location>
</feature>
<feature type="transmembrane region" description="Helical" evidence="8">
    <location>
        <begin position="340"/>
        <end position="357"/>
    </location>
</feature>
<comment type="caution">
    <text evidence="10">The sequence shown here is derived from an EMBL/GenBank/DDBJ whole genome shotgun (WGS) entry which is preliminary data.</text>
</comment>
<feature type="transmembrane region" description="Helical" evidence="8">
    <location>
        <begin position="111"/>
        <end position="133"/>
    </location>
</feature>
<dbReference type="EMBL" id="MLCF01000107">
    <property type="protein sequence ID" value="OIV36217.1"/>
    <property type="molecule type" value="Genomic_DNA"/>
</dbReference>
<evidence type="ECO:0000256" key="2">
    <source>
        <dbReference type="ARBA" id="ARBA00022448"/>
    </source>
</evidence>
<evidence type="ECO:0000256" key="7">
    <source>
        <dbReference type="SAM" id="MobiDB-lite"/>
    </source>
</evidence>
<dbReference type="RefSeq" id="WP_071657827.1">
    <property type="nucleotide sequence ID" value="NZ_MLCF01000107.1"/>
</dbReference>
<reference evidence="10 11" key="1">
    <citation type="submission" date="2016-10" db="EMBL/GenBank/DDBJ databases">
        <title>Genome sequence of Streptomyces gilvigriseus MUSC 26.</title>
        <authorList>
            <person name="Lee L.-H."/>
            <person name="Ser H.-L."/>
        </authorList>
    </citation>
    <scope>NUCLEOTIDE SEQUENCE [LARGE SCALE GENOMIC DNA]</scope>
    <source>
        <strain evidence="10 11">MUSC 26</strain>
    </source>
</reference>
<dbReference type="PROSITE" id="PS50850">
    <property type="entry name" value="MFS"/>
    <property type="match status" value="1"/>
</dbReference>
<feature type="region of interest" description="Disordered" evidence="7">
    <location>
        <begin position="1"/>
        <end position="37"/>
    </location>
</feature>
<keyword evidence="5 8" id="KW-1133">Transmembrane helix</keyword>
<dbReference type="InterPro" id="IPR010290">
    <property type="entry name" value="TM_effector"/>
</dbReference>
<evidence type="ECO:0000259" key="9">
    <source>
        <dbReference type="PROSITE" id="PS50850"/>
    </source>
</evidence>
<dbReference type="PANTHER" id="PTHR23513:SF11">
    <property type="entry name" value="STAPHYLOFERRIN A TRANSPORTER"/>
    <property type="match status" value="1"/>
</dbReference>
<dbReference type="CDD" id="cd06173">
    <property type="entry name" value="MFS_MefA_like"/>
    <property type="match status" value="1"/>
</dbReference>
<protein>
    <submittedName>
        <fullName evidence="10">MFS transporter</fullName>
    </submittedName>
</protein>
<evidence type="ECO:0000256" key="4">
    <source>
        <dbReference type="ARBA" id="ARBA00022692"/>
    </source>
</evidence>
<evidence type="ECO:0000313" key="10">
    <source>
        <dbReference type="EMBL" id="OIV36217.1"/>
    </source>
</evidence>
<dbReference type="Proteomes" id="UP000243342">
    <property type="component" value="Unassembled WGS sequence"/>
</dbReference>
<evidence type="ECO:0000256" key="1">
    <source>
        <dbReference type="ARBA" id="ARBA00004651"/>
    </source>
</evidence>
<name>A0A1J7BRY1_9ACTN</name>
<evidence type="ECO:0000256" key="5">
    <source>
        <dbReference type="ARBA" id="ARBA00022989"/>
    </source>
</evidence>
<feature type="domain" description="Major facilitator superfamily (MFS) profile" evidence="9">
    <location>
        <begin position="46"/>
        <end position="431"/>
    </location>
</feature>
<feature type="transmembrane region" description="Helical" evidence="8">
    <location>
        <begin position="79"/>
        <end position="99"/>
    </location>
</feature>
<evidence type="ECO:0000256" key="8">
    <source>
        <dbReference type="SAM" id="Phobius"/>
    </source>
</evidence>
<keyword evidence="4 8" id="KW-0812">Transmembrane</keyword>
<dbReference type="InterPro" id="IPR020846">
    <property type="entry name" value="MFS_dom"/>
</dbReference>
<dbReference type="GO" id="GO:0005886">
    <property type="term" value="C:plasma membrane"/>
    <property type="evidence" value="ECO:0007669"/>
    <property type="project" value="UniProtKB-SubCell"/>
</dbReference>
<dbReference type="Gene3D" id="1.20.1250.20">
    <property type="entry name" value="MFS general substrate transporter like domains"/>
    <property type="match status" value="1"/>
</dbReference>
<dbReference type="AlphaFoldDB" id="A0A1J7BRY1"/>
<sequence>MSSASGDAARPRTPATNDETTTTDKPADPAARPPRGGMFGSLRVRNYRLFFMGSMVSNTGTWMQRVAQDWLVLQITNSSTAVGITTALQFLPMLLFGLYGGVIADRCNKRMLLLITQASMGLVGAGLAVVTLAGQVHVWHVYLAATLLGLITVLDNPARQTFVSEMVGQGAIRNAVSLNAANFQTARMIGPAVAGIVMGAAGAGWAMAVNAISFVGPLTGLLLMHSRDLQPGPKASRGKGQLREGMSYVRQHPELIWPIVLVGFIGTFGFNFPVILPAFASKVFHTGATQFGLLNTAMAIGSLVGALLAARRRTSRMRMVVFTAVAFGALEALSALSPSYWIFFAVLIVVGALGLSTNTMSNQTVQIGADPAMRGRVMGLYMLVFAGGTPIGSPIIGWVTETWGARVGLAVCGLISLLAAATIGMILARVAGLRLKVQLGNGGRIVALVPREGAERSDRVAAAF</sequence>
<feature type="transmembrane region" description="Helical" evidence="8">
    <location>
        <begin position="378"/>
        <end position="399"/>
    </location>
</feature>
<dbReference type="InterPro" id="IPR036259">
    <property type="entry name" value="MFS_trans_sf"/>
</dbReference>
<evidence type="ECO:0000256" key="3">
    <source>
        <dbReference type="ARBA" id="ARBA00022475"/>
    </source>
</evidence>
<dbReference type="Pfam" id="PF05977">
    <property type="entry name" value="MFS_3"/>
    <property type="match status" value="1"/>
</dbReference>
<keyword evidence="6 8" id="KW-0472">Membrane</keyword>
<evidence type="ECO:0000256" key="6">
    <source>
        <dbReference type="ARBA" id="ARBA00023136"/>
    </source>
</evidence>